<dbReference type="AlphaFoldDB" id="A0AA44NMA9"/>
<dbReference type="Proteomes" id="UP000215827">
    <property type="component" value="Unassembled WGS sequence"/>
</dbReference>
<accession>A0AA44NMA9</accession>
<dbReference type="RefSeq" id="WP_094543312.1">
    <property type="nucleotide sequence ID" value="NZ_NEEZ01000038.1"/>
</dbReference>
<reference evidence="1 2" key="1">
    <citation type="submission" date="2017-04" db="EMBL/GenBank/DDBJ databases">
        <title>Emergence of KPC-2-producing Citrobacter isolates from sediments of a Chinese river.</title>
        <authorList>
            <person name="Zheng B."/>
        </authorList>
    </citation>
    <scope>NUCLEOTIDE SEQUENCE [LARGE SCALE GENOMIC DNA]</scope>
    <source>
        <strain evidence="1 2">C191</strain>
    </source>
</reference>
<evidence type="ECO:0000313" key="2">
    <source>
        <dbReference type="Proteomes" id="UP000215827"/>
    </source>
</evidence>
<organism evidence="1 2">
    <name type="scientific">Citrobacter freundii</name>
    <dbReference type="NCBI Taxonomy" id="546"/>
    <lineage>
        <taxon>Bacteria</taxon>
        <taxon>Pseudomonadati</taxon>
        <taxon>Pseudomonadota</taxon>
        <taxon>Gammaproteobacteria</taxon>
        <taxon>Enterobacterales</taxon>
        <taxon>Enterobacteriaceae</taxon>
        <taxon>Citrobacter</taxon>
        <taxon>Citrobacter freundii complex</taxon>
    </lineage>
</organism>
<protein>
    <submittedName>
        <fullName evidence="1">Uncharacterized protein</fullName>
    </submittedName>
</protein>
<comment type="caution">
    <text evidence="1">The sequence shown here is derived from an EMBL/GenBank/DDBJ whole genome shotgun (WGS) entry which is preliminary data.</text>
</comment>
<sequence>MINFDSILNEHSHQPIVKGEWFTIQWCPDVATGEKLNIGVCFKDSFGGVFVQTLEYFDRISCLYSHGMIFHLKLACEVAREIVLSGEVFLSNQCQNLTFKNNGYAQGESADDIVSSLFSNVVPLSVKVTKKREKVYTPISRDRLYNIMDGYLKQHLEYEEYFEIRDPSPLKRITLGQQSQTIYLPYKAKTSLGTIASAAYSDENLAKCHLYDAQRDISLALNNYDEYKCGAIFILSPNNDLKVDKRDQVDLEIDKFCWYLKTQAIETEVDSDPHSLSDRAIHWYRRKAA</sequence>
<proteinExistence type="predicted"/>
<name>A0AA44NMA9_CITFR</name>
<evidence type="ECO:0000313" key="1">
    <source>
        <dbReference type="EMBL" id="OYQ97936.1"/>
    </source>
</evidence>
<gene>
    <name evidence="1" type="ORF">B9P89_23270</name>
</gene>
<dbReference type="EMBL" id="NEFA01000038">
    <property type="protein sequence ID" value="OYQ97936.1"/>
    <property type="molecule type" value="Genomic_DNA"/>
</dbReference>